<dbReference type="SUPFAM" id="SSF53335">
    <property type="entry name" value="S-adenosyl-L-methionine-dependent methyltransferases"/>
    <property type="match status" value="1"/>
</dbReference>
<accession>A0A2A5RPY6</accession>
<evidence type="ECO:0000256" key="3">
    <source>
        <dbReference type="ARBA" id="ARBA00022679"/>
    </source>
</evidence>
<evidence type="ECO:0000256" key="4">
    <source>
        <dbReference type="ARBA" id="ARBA00022691"/>
    </source>
</evidence>
<dbReference type="PRINTS" id="PR00506">
    <property type="entry name" value="D21N6MTFRASE"/>
</dbReference>
<dbReference type="InterPro" id="IPR029063">
    <property type="entry name" value="SAM-dependent_MTases_sf"/>
</dbReference>
<dbReference type="Gene3D" id="3.40.50.150">
    <property type="entry name" value="Vaccinia Virus protein VP39"/>
    <property type="match status" value="1"/>
</dbReference>
<dbReference type="GO" id="GO:0032259">
    <property type="term" value="P:methylation"/>
    <property type="evidence" value="ECO:0007669"/>
    <property type="project" value="UniProtKB-KW"/>
</dbReference>
<keyword evidence="3" id="KW-0808">Transferase</keyword>
<evidence type="ECO:0000313" key="10">
    <source>
        <dbReference type="Proteomes" id="UP000218181"/>
    </source>
</evidence>
<evidence type="ECO:0000256" key="2">
    <source>
        <dbReference type="ARBA" id="ARBA00022603"/>
    </source>
</evidence>
<keyword evidence="2" id="KW-0489">Methyltransferase</keyword>
<evidence type="ECO:0000256" key="5">
    <source>
        <dbReference type="ARBA" id="ARBA00022747"/>
    </source>
</evidence>
<dbReference type="PROSITE" id="PS00092">
    <property type="entry name" value="N6_MTASE"/>
    <property type="match status" value="1"/>
</dbReference>
<name>A0A2A5RPY6_9LACT</name>
<dbReference type="Proteomes" id="UP000218181">
    <property type="component" value="Unassembled WGS sequence"/>
</dbReference>
<dbReference type="OrthoDB" id="9800801at2"/>
<dbReference type="RefSeq" id="WP_096816927.1">
    <property type="nucleotide sequence ID" value="NZ_JXJU01000001.1"/>
</dbReference>
<dbReference type="STRING" id="1291764.GCA_001311235_00209"/>
<dbReference type="Pfam" id="PF18273">
    <property type="entry name" value="T3RM_EcoP15I_C"/>
    <property type="match status" value="1"/>
</dbReference>
<sequence length="713" mass="81781">MLRDNQQFNESIKPNSAFLDELRQKMPEFFTATKYDEQGNLAESSTFDNEKFQQALKEHNIDELSSGYRLDFIGKNYAKKQAGERPTTVIVPDNDHNQKEENKNSKNLFFTGDNLEVLRHLQQNYANSVDFIYIDPPYNTGSDGFVYPDNFEYSDDQLKDMFAINDDELKRLKSIQGKATHSAWLTFMYPRLYLAKKVLKDTGVIFVSIDDNEQANLKLLMDEVFGEASFIDQLMVEMSNTGGMKLNAAKDGAIAKNGEFVLIYTKRNYNFDSVKRQPLYDFVEGFDTHYSLFLDDDSKVKPLIEIINQNDSILLDYSTITGGTSKKISLKSFADIFDKSDAAKKFVLDNLEKITRERTEIPNIPDAIIRDLVQGEWKVYKSVKRQAPYNLGIKNGIVVQYAALSENYNKTDSFNTVYGRSVIRGDYWKEFWRDMGNVSKEDGVEFKNGKKPIRLIKQLIKWSGVKNGIVMDFFAGSGTTASAVLNDNAENSSNNQFILVQLPENLDERLNAANSSSKKDIKAQINFLDSHKRPHFIDELTKQRIFNASIIINNKFKNLSKNFDFGFKHYRVVAPTQETLEKIDYDDQLQLDLFDDMIDAFSSEKLGVAGNADGFDTILHTYLAKDNYKFDVPLQMKDFAGIQLPYVNNQRIYLIANNWRAENTRALVNAIGKNELVVQTIVVYGYTLEMESLRELEIALNQLENKVNLQVRY</sequence>
<keyword evidence="10" id="KW-1185">Reference proteome</keyword>
<reference evidence="9 10" key="1">
    <citation type="submission" date="2014-12" db="EMBL/GenBank/DDBJ databases">
        <title>Draft genome sequences of 10 type strains of Lactococcus.</title>
        <authorList>
            <person name="Sun Z."/>
            <person name="Zhong Z."/>
            <person name="Liu W."/>
            <person name="Zhang W."/>
            <person name="Zhang H."/>
        </authorList>
    </citation>
    <scope>NUCLEOTIDE SEQUENCE [LARGE SCALE GENOMIC DNA]</scope>
    <source>
        <strain evidence="9 10">JCM 16395</strain>
    </source>
</reference>
<comment type="caution">
    <text evidence="9">The sequence shown here is derived from an EMBL/GenBank/DDBJ whole genome shotgun (WGS) entry which is preliminary data.</text>
</comment>
<evidence type="ECO:0000259" key="8">
    <source>
        <dbReference type="Pfam" id="PF18273"/>
    </source>
</evidence>
<dbReference type="InterPro" id="IPR002941">
    <property type="entry name" value="DNA_methylase_N4/N6"/>
</dbReference>
<dbReference type="InterPro" id="IPR002052">
    <property type="entry name" value="DNA_methylase_N6_adenine_CS"/>
</dbReference>
<gene>
    <name evidence="9" type="ORF">RT41_GL000256</name>
</gene>
<comment type="similarity">
    <text evidence="1">Belongs to the N(4)/N(6)-methyltransferase family.</text>
</comment>
<protein>
    <submittedName>
        <fullName evidence="9">Uncharacterized protein</fullName>
    </submittedName>
</protein>
<feature type="coiled-coil region" evidence="6">
    <location>
        <begin position="686"/>
        <end position="713"/>
    </location>
</feature>
<dbReference type="GO" id="GO:0003677">
    <property type="term" value="F:DNA binding"/>
    <property type="evidence" value="ECO:0007669"/>
    <property type="project" value="InterPro"/>
</dbReference>
<keyword evidence="6" id="KW-0175">Coiled coil</keyword>
<dbReference type="InterPro" id="IPR041405">
    <property type="entry name" value="T3RM_EcoP15I_C"/>
</dbReference>
<dbReference type="InterPro" id="IPR002295">
    <property type="entry name" value="N4/N6-MTase_EcoPI_Mod-like"/>
</dbReference>
<dbReference type="AlphaFoldDB" id="A0A2A5RPY6"/>
<dbReference type="Pfam" id="PF01555">
    <property type="entry name" value="N6_N4_Mtase"/>
    <property type="match status" value="1"/>
</dbReference>
<feature type="domain" description="Type III R-M EcoP15I C-terminal" evidence="8">
    <location>
        <begin position="614"/>
        <end position="709"/>
    </location>
</feature>
<evidence type="ECO:0000313" key="9">
    <source>
        <dbReference type="EMBL" id="PCS01492.1"/>
    </source>
</evidence>
<feature type="domain" description="DNA methylase N-4/N-6" evidence="7">
    <location>
        <begin position="129"/>
        <end position="488"/>
    </location>
</feature>
<dbReference type="GO" id="GO:0008170">
    <property type="term" value="F:N-methyltransferase activity"/>
    <property type="evidence" value="ECO:0007669"/>
    <property type="project" value="InterPro"/>
</dbReference>
<proteinExistence type="inferred from homology"/>
<keyword evidence="5" id="KW-0680">Restriction system</keyword>
<dbReference type="EMBL" id="JXJU01000001">
    <property type="protein sequence ID" value="PCS01492.1"/>
    <property type="molecule type" value="Genomic_DNA"/>
</dbReference>
<organism evidence="9 10">
    <name type="scientific">Lactococcus fujiensis JCM 16395</name>
    <dbReference type="NCBI Taxonomy" id="1291764"/>
    <lineage>
        <taxon>Bacteria</taxon>
        <taxon>Bacillati</taxon>
        <taxon>Bacillota</taxon>
        <taxon>Bacilli</taxon>
        <taxon>Lactobacillales</taxon>
        <taxon>Streptococcaceae</taxon>
        <taxon>Lactococcus</taxon>
    </lineage>
</organism>
<dbReference type="PIRSF" id="PIRSF015855">
    <property type="entry name" value="TypeIII_Mtase_mKpnI"/>
    <property type="match status" value="1"/>
</dbReference>
<keyword evidence="4" id="KW-0949">S-adenosyl-L-methionine</keyword>
<evidence type="ECO:0000259" key="7">
    <source>
        <dbReference type="Pfam" id="PF01555"/>
    </source>
</evidence>
<evidence type="ECO:0000256" key="6">
    <source>
        <dbReference type="SAM" id="Coils"/>
    </source>
</evidence>
<evidence type="ECO:0000256" key="1">
    <source>
        <dbReference type="ARBA" id="ARBA00006594"/>
    </source>
</evidence>
<dbReference type="GO" id="GO:0009307">
    <property type="term" value="P:DNA restriction-modification system"/>
    <property type="evidence" value="ECO:0007669"/>
    <property type="project" value="UniProtKB-KW"/>
</dbReference>